<dbReference type="InterPro" id="IPR035992">
    <property type="entry name" value="Ricin_B-like_lectins"/>
</dbReference>
<accession>A0ABP1D3U2</accession>
<name>A0ABP1D3U2_9APHY</name>
<evidence type="ECO:0000259" key="2">
    <source>
        <dbReference type="SMART" id="SM00458"/>
    </source>
</evidence>
<organism evidence="3 4">
    <name type="scientific">Somion occarium</name>
    <dbReference type="NCBI Taxonomy" id="3059160"/>
    <lineage>
        <taxon>Eukaryota</taxon>
        <taxon>Fungi</taxon>
        <taxon>Dikarya</taxon>
        <taxon>Basidiomycota</taxon>
        <taxon>Agaricomycotina</taxon>
        <taxon>Agaricomycetes</taxon>
        <taxon>Polyporales</taxon>
        <taxon>Cerrenaceae</taxon>
        <taxon>Somion</taxon>
    </lineage>
</organism>
<dbReference type="CDD" id="cd23422">
    <property type="entry name" value="beta-trefoil_Ricin_MPL_CNL"/>
    <property type="match status" value="1"/>
</dbReference>
<evidence type="ECO:0000313" key="4">
    <source>
        <dbReference type="Proteomes" id="UP001497453"/>
    </source>
</evidence>
<dbReference type="SMART" id="SM00458">
    <property type="entry name" value="RICIN"/>
    <property type="match status" value="1"/>
</dbReference>
<feature type="domain" description="Ricin B lectin" evidence="2">
    <location>
        <begin position="76"/>
        <end position="204"/>
    </location>
</feature>
<dbReference type="SUPFAM" id="SSF50370">
    <property type="entry name" value="Ricin B-like lectins"/>
    <property type="match status" value="1"/>
</dbReference>
<protein>
    <recommendedName>
        <fullName evidence="2">Ricin B lectin domain-containing protein</fullName>
    </recommendedName>
</protein>
<dbReference type="Gene3D" id="2.80.10.50">
    <property type="match status" value="1"/>
</dbReference>
<feature type="compositionally biased region" description="Polar residues" evidence="1">
    <location>
        <begin position="1"/>
        <end position="10"/>
    </location>
</feature>
<dbReference type="Pfam" id="PF14200">
    <property type="entry name" value="RicinB_lectin_2"/>
    <property type="match status" value="1"/>
</dbReference>
<dbReference type="EMBL" id="OZ037945">
    <property type="protein sequence ID" value="CAL1702557.1"/>
    <property type="molecule type" value="Genomic_DNA"/>
</dbReference>
<proteinExistence type="predicted"/>
<evidence type="ECO:0000313" key="3">
    <source>
        <dbReference type="EMBL" id="CAL1702557.1"/>
    </source>
</evidence>
<reference evidence="4" key="1">
    <citation type="submission" date="2024-04" db="EMBL/GenBank/DDBJ databases">
        <authorList>
            <person name="Shaw F."/>
            <person name="Minotto A."/>
        </authorList>
    </citation>
    <scope>NUCLEOTIDE SEQUENCE [LARGE SCALE GENOMIC DNA]</scope>
</reference>
<dbReference type="InterPro" id="IPR000772">
    <property type="entry name" value="Ricin_B_lectin"/>
</dbReference>
<dbReference type="Proteomes" id="UP001497453">
    <property type="component" value="Chromosome 2"/>
</dbReference>
<gene>
    <name evidence="3" type="ORF">GFSPODELE1_LOCUS4101</name>
</gene>
<evidence type="ECO:0000256" key="1">
    <source>
        <dbReference type="SAM" id="MobiDB-lite"/>
    </source>
</evidence>
<feature type="region of interest" description="Disordered" evidence="1">
    <location>
        <begin position="1"/>
        <end position="47"/>
    </location>
</feature>
<keyword evidence="4" id="KW-1185">Reference proteome</keyword>
<sequence length="260" mass="28323">MGATSSSLPPDNNDIHEPVPLTSESSFEDTYISPGGFETPKSEMSDTEIVPHVKQETLDEKPTHTQEEHEVSRDPLAVVTITNVKNGAAIDISGGDGKSIIGFPLHGGENQQWRIDKMGEGHAIVNPHSGQYLHLTFENDGIRSSASCFPLTWRLQKLGEVDHIYQVLWHSGELALHLENGTPGTRVQLRPTNPEDESQVWKLTPCGSIVGDESKKLHQSLSPQIVDTVITLDGGSKTIRTTTTITTVTTVTEAPCVKCL</sequence>